<protein>
    <recommendedName>
        <fullName evidence="1">Sporulation sigma-E factor-processing peptidase</fullName>
        <ecNumber evidence="1">3.4.23.-</ecNumber>
    </recommendedName>
    <alternativeName>
        <fullName evidence="1">Membrane-associated aspartic protease</fullName>
    </alternativeName>
    <alternativeName>
        <fullName evidence="1">Stage II sporulation protein GA</fullName>
    </alternativeName>
</protein>
<feature type="transmembrane region" description="Helical" evidence="3">
    <location>
        <begin position="32"/>
        <end position="56"/>
    </location>
</feature>
<feature type="transmembrane region" description="Helical" evidence="3">
    <location>
        <begin position="62"/>
        <end position="78"/>
    </location>
</feature>
<dbReference type="GO" id="GO:0004190">
    <property type="term" value="F:aspartic-type endopeptidase activity"/>
    <property type="evidence" value="ECO:0007669"/>
    <property type="project" value="UniProtKB-KW"/>
</dbReference>
<dbReference type="RefSeq" id="WP_183251859.1">
    <property type="nucleotide sequence ID" value="NZ_JACHEP010000002.1"/>
</dbReference>
<keyword evidence="3" id="KW-0812">Transmembrane</keyword>
<comment type="similarity">
    <text evidence="1">Belongs to the peptidase U4 family.</text>
</comment>
<feature type="transmembrane region" description="Helical" evidence="3">
    <location>
        <begin position="130"/>
        <end position="147"/>
    </location>
</feature>
<comment type="caution">
    <text evidence="4">The sequence shown here is derived from an EMBL/GenBank/DDBJ whole genome shotgun (WGS) entry which is preliminary data.</text>
</comment>
<comment type="function">
    <text evidence="1">Probable aspartic protease that is responsible for the proteolytic cleavage of the RNA polymerase sigma E factor (SigE/spoIIGB) to yield the active peptide in the mother cell during sporulation. Responds to a signal from the forespore that is triggered by the extracellular signal protein SpoIIR.</text>
</comment>
<dbReference type="InterPro" id="IPR005081">
    <property type="entry name" value="SpoIIGA"/>
</dbReference>
<keyword evidence="1" id="KW-0064">Aspartyl protease</keyword>
<accession>A0A7W8INH5</accession>
<keyword evidence="5" id="KW-1185">Reference proteome</keyword>
<dbReference type="PIRSF" id="PIRSF018571">
    <property type="entry name" value="SpoIIGA"/>
    <property type="match status" value="1"/>
</dbReference>
<feature type="transmembrane region" description="Helical" evidence="3">
    <location>
        <begin position="6"/>
        <end position="25"/>
    </location>
</feature>
<feature type="transmembrane region" description="Helical" evidence="3">
    <location>
        <begin position="90"/>
        <end position="110"/>
    </location>
</feature>
<proteinExistence type="inferred from homology"/>
<reference evidence="4 5" key="1">
    <citation type="submission" date="2020-08" db="EMBL/GenBank/DDBJ databases">
        <title>Genomic Encyclopedia of Type Strains, Phase IV (KMG-IV): sequencing the most valuable type-strain genomes for metagenomic binning, comparative biology and taxonomic classification.</title>
        <authorList>
            <person name="Goeker M."/>
        </authorList>
    </citation>
    <scope>NUCLEOTIDE SEQUENCE [LARGE SCALE GENOMIC DNA]</scope>
    <source>
        <strain evidence="4 5">DSM 16325</strain>
    </source>
</reference>
<dbReference type="Proteomes" id="UP000520011">
    <property type="component" value="Unassembled WGS sequence"/>
</dbReference>
<dbReference type="EC" id="3.4.23.-" evidence="1"/>
<organism evidence="4 5">
    <name type="scientific">Anoxybacteroides tepidamans</name>
    <dbReference type="NCBI Taxonomy" id="265948"/>
    <lineage>
        <taxon>Bacteria</taxon>
        <taxon>Bacillati</taxon>
        <taxon>Bacillota</taxon>
        <taxon>Bacilli</taxon>
        <taxon>Bacillales</taxon>
        <taxon>Anoxybacillaceae</taxon>
        <taxon>Anoxybacteroides</taxon>
    </lineage>
</organism>
<dbReference type="GO" id="GO:0006508">
    <property type="term" value="P:proteolysis"/>
    <property type="evidence" value="ECO:0007669"/>
    <property type="project" value="UniProtKB-KW"/>
</dbReference>
<keyword evidence="1" id="KW-0645">Protease</keyword>
<keyword evidence="1" id="KW-1003">Cell membrane</keyword>
<feature type="active site" evidence="2">
    <location>
        <position position="183"/>
    </location>
</feature>
<evidence type="ECO:0000256" key="1">
    <source>
        <dbReference type="PIRNR" id="PIRNR018571"/>
    </source>
</evidence>
<keyword evidence="1 4" id="KW-0378">Hydrolase</keyword>
<comment type="subcellular location">
    <subcellularLocation>
        <location evidence="1">Cell membrane</location>
    </subcellularLocation>
</comment>
<dbReference type="GO" id="GO:0030435">
    <property type="term" value="P:sporulation resulting in formation of a cellular spore"/>
    <property type="evidence" value="ECO:0007669"/>
    <property type="project" value="UniProtKB-KW"/>
</dbReference>
<comment type="subunit">
    <text evidence="1">Self-associates. Interacts with SigE. Interacts with SpoIIR.</text>
</comment>
<evidence type="ECO:0000256" key="2">
    <source>
        <dbReference type="PIRSR" id="PIRSR018571-1"/>
    </source>
</evidence>
<evidence type="ECO:0000313" key="5">
    <source>
        <dbReference type="Proteomes" id="UP000520011"/>
    </source>
</evidence>
<dbReference type="AlphaFoldDB" id="A0A7W8INH5"/>
<keyword evidence="1 3" id="KW-0472">Membrane</keyword>
<dbReference type="NCBIfam" id="TIGR02854">
    <property type="entry name" value="spore_II_GA"/>
    <property type="match status" value="1"/>
</dbReference>
<dbReference type="Pfam" id="PF03419">
    <property type="entry name" value="Peptidase_U4"/>
    <property type="match status" value="1"/>
</dbReference>
<sequence>MTVYLDVIWLLNFCFDGLLLWLTAVMLKRNIIWWRMAAGALIGSLMVLLMFTPFSLYVQQPFIKLLFSILIVFISFGFKRFRYFLENLFTFYFATFMVGGGLIAVHYFLQNEIQMTKGTLTTYSFGTGDPVSWLFVLIGFPILWLFSRKRIDGIREKKIRFDSIVDVMLAFDGVSISLKGLIDSGNQLYDPITKTPVMIVSADEMKDVLPPSLFEIMKLQNGLTSLYDEQIGKWSHRLRLIPYRVIGKEQRFLLAVKPDRMMICYEAQWLNVSKGLVGLNEMSLSTDGEYQCIIHPKMIQTGKRISAS</sequence>
<keyword evidence="3" id="KW-1133">Transmembrane helix</keyword>
<dbReference type="GO" id="GO:0005886">
    <property type="term" value="C:plasma membrane"/>
    <property type="evidence" value="ECO:0007669"/>
    <property type="project" value="UniProtKB-SubCell"/>
</dbReference>
<dbReference type="GO" id="GO:0030436">
    <property type="term" value="P:asexual sporulation"/>
    <property type="evidence" value="ECO:0007669"/>
    <property type="project" value="InterPro"/>
</dbReference>
<evidence type="ECO:0000256" key="3">
    <source>
        <dbReference type="SAM" id="Phobius"/>
    </source>
</evidence>
<evidence type="ECO:0000313" key="4">
    <source>
        <dbReference type="EMBL" id="MBB5323768.1"/>
    </source>
</evidence>
<gene>
    <name evidence="4" type="ORF">HNQ34_000860</name>
</gene>
<dbReference type="EMBL" id="JACHEP010000002">
    <property type="protein sequence ID" value="MBB5323768.1"/>
    <property type="molecule type" value="Genomic_DNA"/>
</dbReference>
<name>A0A7W8INH5_9BACL</name>
<keyword evidence="1" id="KW-0749">Sporulation</keyword>